<reference evidence="3" key="1">
    <citation type="submission" date="2018-12" db="EMBL/GenBank/DDBJ databases">
        <authorList>
            <person name="Yazar S."/>
        </authorList>
    </citation>
    <scope>NUCLEOTIDE SEQUENCE [LARGE SCALE GENOMIC DNA]</scope>
</reference>
<dbReference type="OMA" id="RASDHTF"/>
<dbReference type="STRING" id="29139.ENSVURP00010011273"/>
<feature type="compositionally biased region" description="Basic and acidic residues" evidence="1">
    <location>
        <begin position="217"/>
        <end position="234"/>
    </location>
</feature>
<keyword evidence="3" id="KW-1185">Reference proteome</keyword>
<evidence type="ECO:0000313" key="3">
    <source>
        <dbReference type="Proteomes" id="UP000314987"/>
    </source>
</evidence>
<sequence>MRIGSAKSVQATLARPAPCNKGLEHVNRLLSSQSSILRTSIQVESSSQQSPSTMAEQQKVGPKDMEQLQGSYPPSPIFGIFQTPMKTSRVDPPNQLVKQLSEAFGAEASKPEHSTERVPPVKFSTQQGRVWLWVLHYTRTTRTPEHQKLPAFLRQTEVSQKQACTTEVTEQSPALRRTGQDPDKFLRGSETPCSSGSRPPRRKRAGKVIGRSPLTTLRDDNSPENVTEFRRMNQ</sequence>
<reference evidence="2" key="3">
    <citation type="submission" date="2025-09" db="UniProtKB">
        <authorList>
            <consortium name="Ensembl"/>
        </authorList>
    </citation>
    <scope>IDENTIFICATION</scope>
</reference>
<dbReference type="PANTHER" id="PTHR34756">
    <property type="entry name" value="CELL DIVISION CYCLE-ASSOCIATED PROTEIN 3"/>
    <property type="match status" value="1"/>
</dbReference>
<dbReference type="Proteomes" id="UP000314987">
    <property type="component" value="Unassembled WGS sequence"/>
</dbReference>
<protein>
    <submittedName>
        <fullName evidence="2">Uncharacterized protein</fullName>
    </submittedName>
</protein>
<evidence type="ECO:0000256" key="1">
    <source>
        <dbReference type="SAM" id="MobiDB-lite"/>
    </source>
</evidence>
<feature type="region of interest" description="Disordered" evidence="1">
    <location>
        <begin position="40"/>
        <end position="71"/>
    </location>
</feature>
<feature type="compositionally biased region" description="Basic and acidic residues" evidence="1">
    <location>
        <begin position="178"/>
        <end position="187"/>
    </location>
</feature>
<accession>A0A4X2KHF6</accession>
<dbReference type="Ensembl" id="ENSVURT00010012802.1">
    <property type="protein sequence ID" value="ENSVURP00010011273.1"/>
    <property type="gene ID" value="ENSVURG00010008702.1"/>
</dbReference>
<organism evidence="2 3">
    <name type="scientific">Vombatus ursinus</name>
    <name type="common">Common wombat</name>
    <dbReference type="NCBI Taxonomy" id="29139"/>
    <lineage>
        <taxon>Eukaryota</taxon>
        <taxon>Metazoa</taxon>
        <taxon>Chordata</taxon>
        <taxon>Craniata</taxon>
        <taxon>Vertebrata</taxon>
        <taxon>Euteleostomi</taxon>
        <taxon>Mammalia</taxon>
        <taxon>Metatheria</taxon>
        <taxon>Diprotodontia</taxon>
        <taxon>Vombatidae</taxon>
        <taxon>Vombatus</taxon>
    </lineage>
</organism>
<name>A0A4X2KHF6_VOMUR</name>
<feature type="region of interest" description="Disordered" evidence="1">
    <location>
        <begin position="164"/>
        <end position="234"/>
    </location>
</feature>
<proteinExistence type="predicted"/>
<reference evidence="2" key="2">
    <citation type="submission" date="2025-08" db="UniProtKB">
        <authorList>
            <consortium name="Ensembl"/>
        </authorList>
    </citation>
    <scope>IDENTIFICATION</scope>
</reference>
<evidence type="ECO:0000313" key="2">
    <source>
        <dbReference type="Ensembl" id="ENSVURP00010011273.1"/>
    </source>
</evidence>
<dbReference type="InterPro" id="IPR038832">
    <property type="entry name" value="CDCA3"/>
</dbReference>
<dbReference type="AlphaFoldDB" id="A0A4X2KHF6"/>
<dbReference type="GeneTree" id="ENSGT00390000017343"/>
<dbReference type="PANTHER" id="PTHR34756:SF1">
    <property type="entry name" value="CELL DIVISION CYCLE-ASSOCIATED PROTEIN 3"/>
    <property type="match status" value="1"/>
</dbReference>
<feature type="compositionally biased region" description="Polar residues" evidence="1">
    <location>
        <begin position="40"/>
        <end position="56"/>
    </location>
</feature>